<keyword evidence="7" id="KW-0689">Ribosomal protein</keyword>
<keyword evidence="2 6" id="KW-0963">Cytoplasm</keyword>
<dbReference type="InterPro" id="IPR029063">
    <property type="entry name" value="SAM-dependent_MTases_sf"/>
</dbReference>
<dbReference type="Gene3D" id="3.40.50.150">
    <property type="entry name" value="Vaccinia Virus protein VP39"/>
    <property type="match status" value="1"/>
</dbReference>
<evidence type="ECO:0000256" key="2">
    <source>
        <dbReference type="ARBA" id="ARBA00022490"/>
    </source>
</evidence>
<dbReference type="SUPFAM" id="SSF53335">
    <property type="entry name" value="S-adenosyl-L-methionine-dependent methyltransferases"/>
    <property type="match status" value="1"/>
</dbReference>
<dbReference type="GO" id="GO:0008276">
    <property type="term" value="F:protein methyltransferase activity"/>
    <property type="evidence" value="ECO:0007669"/>
    <property type="project" value="UniProtKB-UniRule"/>
</dbReference>
<comment type="catalytic activity">
    <reaction evidence="6">
        <text>L-lysyl-[protein] + 3 S-adenosyl-L-methionine = N(6),N(6),N(6)-trimethyl-L-lysyl-[protein] + 3 S-adenosyl-L-homocysteine + 3 H(+)</text>
        <dbReference type="Rhea" id="RHEA:54192"/>
        <dbReference type="Rhea" id="RHEA-COMP:9752"/>
        <dbReference type="Rhea" id="RHEA-COMP:13826"/>
        <dbReference type="ChEBI" id="CHEBI:15378"/>
        <dbReference type="ChEBI" id="CHEBI:29969"/>
        <dbReference type="ChEBI" id="CHEBI:57856"/>
        <dbReference type="ChEBI" id="CHEBI:59789"/>
        <dbReference type="ChEBI" id="CHEBI:61961"/>
    </reaction>
</comment>
<feature type="binding site" evidence="6">
    <location>
        <position position="204"/>
    </location>
    <ligand>
        <name>S-adenosyl-L-methionine</name>
        <dbReference type="ChEBI" id="CHEBI:59789"/>
    </ligand>
</feature>
<evidence type="ECO:0000256" key="4">
    <source>
        <dbReference type="ARBA" id="ARBA00022679"/>
    </source>
</evidence>
<dbReference type="GO" id="GO:0032259">
    <property type="term" value="P:methylation"/>
    <property type="evidence" value="ECO:0007669"/>
    <property type="project" value="UniProtKB-KW"/>
</dbReference>
<keyword evidence="4 6" id="KW-0808">Transferase</keyword>
<dbReference type="HAMAP" id="MF_00735">
    <property type="entry name" value="Methyltr_PrmA"/>
    <property type="match status" value="1"/>
</dbReference>
<reference evidence="7" key="1">
    <citation type="journal article" date="2014" name="Int. J. Syst. Evol. Microbiol.">
        <title>Complete genome sequence of Corynebacterium casei LMG S-19264T (=DSM 44701T), isolated from a smear-ripened cheese.</title>
        <authorList>
            <consortium name="US DOE Joint Genome Institute (JGI-PGF)"/>
            <person name="Walter F."/>
            <person name="Albersmeier A."/>
            <person name="Kalinowski J."/>
            <person name="Ruckert C."/>
        </authorList>
    </citation>
    <scope>NUCLEOTIDE SEQUENCE</scope>
    <source>
        <strain evidence="7">CGMCC 1.12777</strain>
    </source>
</reference>
<comment type="caution">
    <text evidence="7">The sequence shown here is derived from an EMBL/GenBank/DDBJ whole genome shotgun (WGS) entry which is preliminary data.</text>
</comment>
<name>A0A8J3EMX7_9BACL</name>
<sequence length="311" mass="34498">MKWSEVSIQTTRDAVEAVSNILHEAGAGGVVIEDPEDLNKNWEEQYGEIYELDPEDYPTDGVIVKAYLPVNDDLVPKIDQIRGALNQLKLHGFDEAHKVTLNEVNEDDWADEWKKYYKPTRITERLTITPTWETYEPIKENECIIELDPGMAFGTGTHPTTVLCLQMIEKYLTQGNHVLDVGTGSGVLSIAAAKLGAESVLAVDLDDVAVRVARENVKQNHVADKVTLQQNDLVKGLSGDYDLIVANILAEIILLFTDGAYSLLKSGGKFIASGIIKRKYPEVEQALLSSGFTIQETVEEEEWIAVVAQKL</sequence>
<reference evidence="7" key="2">
    <citation type="submission" date="2020-09" db="EMBL/GenBank/DDBJ databases">
        <authorList>
            <person name="Sun Q."/>
            <person name="Zhou Y."/>
        </authorList>
    </citation>
    <scope>NUCLEOTIDE SEQUENCE</scope>
    <source>
        <strain evidence="7">CGMCC 1.12777</strain>
    </source>
</reference>
<dbReference type="CDD" id="cd02440">
    <property type="entry name" value="AdoMet_MTases"/>
    <property type="match status" value="1"/>
</dbReference>
<proteinExistence type="inferred from homology"/>
<dbReference type="PANTHER" id="PTHR43648">
    <property type="entry name" value="ELECTRON TRANSFER FLAVOPROTEIN BETA SUBUNIT LYSINE METHYLTRANSFERASE"/>
    <property type="match status" value="1"/>
</dbReference>
<dbReference type="GO" id="GO:0005737">
    <property type="term" value="C:cytoplasm"/>
    <property type="evidence" value="ECO:0007669"/>
    <property type="project" value="UniProtKB-SubCell"/>
</dbReference>
<evidence type="ECO:0000313" key="7">
    <source>
        <dbReference type="EMBL" id="GGH84937.1"/>
    </source>
</evidence>
<keyword evidence="5 6" id="KW-0949">S-adenosyl-L-methionine</keyword>
<organism evidence="7 8">
    <name type="scientific">Pullulanibacillus pueri</name>
    <dbReference type="NCBI Taxonomy" id="1437324"/>
    <lineage>
        <taxon>Bacteria</taxon>
        <taxon>Bacillati</taxon>
        <taxon>Bacillota</taxon>
        <taxon>Bacilli</taxon>
        <taxon>Bacillales</taxon>
        <taxon>Sporolactobacillaceae</taxon>
        <taxon>Pullulanibacillus</taxon>
    </lineage>
</organism>
<comment type="similarity">
    <text evidence="1 6">Belongs to the methyltransferase superfamily. PrmA family.</text>
</comment>
<keyword evidence="8" id="KW-1185">Reference proteome</keyword>
<dbReference type="PIRSF" id="PIRSF000401">
    <property type="entry name" value="RPL11_MTase"/>
    <property type="match status" value="1"/>
</dbReference>
<dbReference type="RefSeq" id="WP_188498117.1">
    <property type="nucleotide sequence ID" value="NZ_BMFV01000024.1"/>
</dbReference>
<comment type="function">
    <text evidence="6">Methylates ribosomal protein L11.</text>
</comment>
<evidence type="ECO:0000313" key="8">
    <source>
        <dbReference type="Proteomes" id="UP000656813"/>
    </source>
</evidence>
<protein>
    <recommendedName>
        <fullName evidence="6">Ribosomal protein L11 methyltransferase</fullName>
        <shortName evidence="6">L11 Mtase</shortName>
        <ecNumber evidence="6">2.1.1.-</ecNumber>
    </recommendedName>
</protein>
<comment type="subcellular location">
    <subcellularLocation>
        <location evidence="6">Cytoplasm</location>
    </subcellularLocation>
</comment>
<feature type="binding site" evidence="6">
    <location>
        <position position="182"/>
    </location>
    <ligand>
        <name>S-adenosyl-L-methionine</name>
        <dbReference type="ChEBI" id="CHEBI:59789"/>
    </ligand>
</feature>
<dbReference type="NCBIfam" id="TIGR00406">
    <property type="entry name" value="prmA"/>
    <property type="match status" value="1"/>
</dbReference>
<dbReference type="EMBL" id="BMFV01000024">
    <property type="protein sequence ID" value="GGH84937.1"/>
    <property type="molecule type" value="Genomic_DNA"/>
</dbReference>
<dbReference type="Pfam" id="PF06325">
    <property type="entry name" value="PrmA"/>
    <property type="match status" value="1"/>
</dbReference>
<gene>
    <name evidence="6 7" type="primary">prmA</name>
    <name evidence="7" type="ORF">GCM10007096_29160</name>
</gene>
<keyword evidence="7" id="KW-0687">Ribonucleoprotein</keyword>
<feature type="binding site" evidence="6">
    <location>
        <position position="161"/>
    </location>
    <ligand>
        <name>S-adenosyl-L-methionine</name>
        <dbReference type="ChEBI" id="CHEBI:59789"/>
    </ligand>
</feature>
<dbReference type="AlphaFoldDB" id="A0A8J3EMX7"/>
<dbReference type="GO" id="GO:0005840">
    <property type="term" value="C:ribosome"/>
    <property type="evidence" value="ECO:0007669"/>
    <property type="project" value="UniProtKB-KW"/>
</dbReference>
<evidence type="ECO:0000256" key="6">
    <source>
        <dbReference type="HAMAP-Rule" id="MF_00735"/>
    </source>
</evidence>
<evidence type="ECO:0000256" key="1">
    <source>
        <dbReference type="ARBA" id="ARBA00009741"/>
    </source>
</evidence>
<dbReference type="InterPro" id="IPR004498">
    <property type="entry name" value="Ribosomal_PrmA_MeTrfase"/>
</dbReference>
<accession>A0A8J3EMX7</accession>
<keyword evidence="3 6" id="KW-0489">Methyltransferase</keyword>
<feature type="binding site" evidence="6">
    <location>
        <position position="247"/>
    </location>
    <ligand>
        <name>S-adenosyl-L-methionine</name>
        <dbReference type="ChEBI" id="CHEBI:59789"/>
    </ligand>
</feature>
<dbReference type="PANTHER" id="PTHR43648:SF1">
    <property type="entry name" value="ELECTRON TRANSFER FLAVOPROTEIN BETA SUBUNIT LYSINE METHYLTRANSFERASE"/>
    <property type="match status" value="1"/>
</dbReference>
<dbReference type="InterPro" id="IPR050078">
    <property type="entry name" value="Ribosomal_L11_MeTrfase_PrmA"/>
</dbReference>
<evidence type="ECO:0000256" key="3">
    <source>
        <dbReference type="ARBA" id="ARBA00022603"/>
    </source>
</evidence>
<evidence type="ECO:0000256" key="5">
    <source>
        <dbReference type="ARBA" id="ARBA00022691"/>
    </source>
</evidence>
<dbReference type="EC" id="2.1.1.-" evidence="6"/>
<dbReference type="Proteomes" id="UP000656813">
    <property type="component" value="Unassembled WGS sequence"/>
</dbReference>